<dbReference type="Proteomes" id="UP001050808">
    <property type="component" value="Unassembled WGS sequence"/>
</dbReference>
<dbReference type="InterPro" id="IPR013815">
    <property type="entry name" value="ATP_grasp_subdomain_1"/>
</dbReference>
<reference evidence="6" key="1">
    <citation type="submission" date="2024-05" db="EMBL/GenBank/DDBJ databases">
        <title>Whole genome shotgun sequence of Streptomyces violascens NBRC 12920.</title>
        <authorList>
            <person name="Komaki H."/>
            <person name="Tamura T."/>
        </authorList>
    </citation>
    <scope>NUCLEOTIDE SEQUENCE</scope>
    <source>
        <strain evidence="6">NBRC 12920</strain>
    </source>
</reference>
<dbReference type="InterPro" id="IPR011761">
    <property type="entry name" value="ATP-grasp"/>
</dbReference>
<organism evidence="6 7">
    <name type="scientific">Streptomyces violascens</name>
    <dbReference type="NCBI Taxonomy" id="67381"/>
    <lineage>
        <taxon>Bacteria</taxon>
        <taxon>Bacillati</taxon>
        <taxon>Actinomycetota</taxon>
        <taxon>Actinomycetes</taxon>
        <taxon>Kitasatosporales</taxon>
        <taxon>Streptomycetaceae</taxon>
        <taxon>Streptomyces</taxon>
    </lineage>
</organism>
<dbReference type="Gene3D" id="3.30.1490.20">
    <property type="entry name" value="ATP-grasp fold, A domain"/>
    <property type="match status" value="1"/>
</dbReference>
<evidence type="ECO:0000256" key="4">
    <source>
        <dbReference type="PROSITE-ProRule" id="PRU00409"/>
    </source>
</evidence>
<evidence type="ECO:0000256" key="1">
    <source>
        <dbReference type="ARBA" id="ARBA00022598"/>
    </source>
</evidence>
<keyword evidence="3 4" id="KW-0067">ATP-binding</keyword>
<keyword evidence="7" id="KW-1185">Reference proteome</keyword>
<proteinExistence type="predicted"/>
<dbReference type="PANTHER" id="PTHR43585:SF2">
    <property type="entry name" value="ATP-GRASP ENZYME FSQD"/>
    <property type="match status" value="1"/>
</dbReference>
<dbReference type="RefSeq" id="WP_189971175.1">
    <property type="nucleotide sequence ID" value="NZ_BMUA01000044.1"/>
</dbReference>
<keyword evidence="1" id="KW-0436">Ligase</keyword>
<dbReference type="EMBL" id="BNDY01000017">
    <property type="protein sequence ID" value="GHI39910.1"/>
    <property type="molecule type" value="Genomic_DNA"/>
</dbReference>
<evidence type="ECO:0000259" key="5">
    <source>
        <dbReference type="PROSITE" id="PS50975"/>
    </source>
</evidence>
<gene>
    <name evidence="6" type="ORF">Sviol_43180</name>
</gene>
<evidence type="ECO:0000256" key="3">
    <source>
        <dbReference type="ARBA" id="ARBA00022840"/>
    </source>
</evidence>
<dbReference type="Gene3D" id="3.40.50.20">
    <property type="match status" value="1"/>
</dbReference>
<evidence type="ECO:0000313" key="7">
    <source>
        <dbReference type="Proteomes" id="UP001050808"/>
    </source>
</evidence>
<dbReference type="PANTHER" id="PTHR43585">
    <property type="entry name" value="FUMIPYRROLE BIOSYNTHESIS PROTEIN C"/>
    <property type="match status" value="1"/>
</dbReference>
<evidence type="ECO:0000256" key="2">
    <source>
        <dbReference type="ARBA" id="ARBA00022741"/>
    </source>
</evidence>
<protein>
    <recommendedName>
        <fullName evidence="5">ATP-grasp domain-containing protein</fullName>
    </recommendedName>
</protein>
<name>A0ABQ3QRK1_9ACTN</name>
<dbReference type="PROSITE" id="PS50975">
    <property type="entry name" value="ATP_GRASP"/>
    <property type="match status" value="1"/>
</dbReference>
<evidence type="ECO:0000313" key="6">
    <source>
        <dbReference type="EMBL" id="GHI39910.1"/>
    </source>
</evidence>
<comment type="caution">
    <text evidence="6">The sequence shown here is derived from an EMBL/GenBank/DDBJ whole genome shotgun (WGS) entry which is preliminary data.</text>
</comment>
<feature type="domain" description="ATP-grasp" evidence="5">
    <location>
        <begin position="115"/>
        <end position="314"/>
    </location>
</feature>
<dbReference type="InterPro" id="IPR052032">
    <property type="entry name" value="ATP-dep_AA_Ligase"/>
</dbReference>
<accession>A0ABQ3QRK1</accession>
<dbReference type="SUPFAM" id="SSF56059">
    <property type="entry name" value="Glutathione synthetase ATP-binding domain-like"/>
    <property type="match status" value="1"/>
</dbReference>
<dbReference type="Gene3D" id="3.30.470.20">
    <property type="entry name" value="ATP-grasp fold, B domain"/>
    <property type="match status" value="1"/>
</dbReference>
<keyword evidence="2 4" id="KW-0547">Nucleotide-binding</keyword>
<sequence length="408" mass="43627">MHVVIVGGPRPQVLDALLGSRHEVTALFENTPQNRERIAPYRDRLRHMCVIDSYRTVESLWSALHHVKAIAEGVDIVVALTEQAVVPAAVVASLLGARAISPDTALRCRDKAIQKRAWQEAGIPTARRIVTTGCEASPAELVERVGLRAPFVVKPVAGLGAMNTFIVDDRAKLDTLVAGVTREHPELARLMIEERNEGTEWIIDGMVSGGEIAWIMLSRFLAPIIECTVDNPVRIISLPPAGHAAWYAAAADFARRAATALELRDSTFHFEVFGTPGAFAAGELAARPGGQMMPSLMRHVLGVNVWECAVKAATGEKPPAHTPSTGTFGYVGLPITPGQTNRVAATDLSVLPGVVEVAMEFAVGETMPTSRDHSGAVVGGVIVEGADQAECRALLSAVEDVVTKMNRP</sequence>